<dbReference type="Pfam" id="PF05303">
    <property type="entry name" value="GSKIP_dom"/>
    <property type="match status" value="1"/>
</dbReference>
<comment type="caution">
    <text evidence="3">The sequence shown here is derived from an EMBL/GenBank/DDBJ whole genome shotgun (WGS) entry which is preliminary data.</text>
</comment>
<dbReference type="Proteomes" id="UP000193560">
    <property type="component" value="Unassembled WGS sequence"/>
</dbReference>
<dbReference type="OrthoDB" id="5804279at2759"/>
<feature type="compositionally biased region" description="Low complexity" evidence="1">
    <location>
        <begin position="193"/>
        <end position="203"/>
    </location>
</feature>
<feature type="compositionally biased region" description="Low complexity" evidence="1">
    <location>
        <begin position="148"/>
        <end position="160"/>
    </location>
</feature>
<keyword evidence="4" id="KW-1185">Reference proteome</keyword>
<dbReference type="EMBL" id="MCGE01000014">
    <property type="protein sequence ID" value="ORZ14720.1"/>
    <property type="molecule type" value="Genomic_DNA"/>
</dbReference>
<proteinExistence type="predicted"/>
<evidence type="ECO:0000313" key="3">
    <source>
        <dbReference type="EMBL" id="ORZ14720.1"/>
    </source>
</evidence>
<evidence type="ECO:0000256" key="1">
    <source>
        <dbReference type="SAM" id="MobiDB-lite"/>
    </source>
</evidence>
<organism evidence="3 4">
    <name type="scientific">Absidia repens</name>
    <dbReference type="NCBI Taxonomy" id="90262"/>
    <lineage>
        <taxon>Eukaryota</taxon>
        <taxon>Fungi</taxon>
        <taxon>Fungi incertae sedis</taxon>
        <taxon>Mucoromycota</taxon>
        <taxon>Mucoromycotina</taxon>
        <taxon>Mucoromycetes</taxon>
        <taxon>Mucorales</taxon>
        <taxon>Cunninghamellaceae</taxon>
        <taxon>Absidia</taxon>
    </lineage>
</organism>
<reference evidence="3 4" key="1">
    <citation type="submission" date="2016-07" db="EMBL/GenBank/DDBJ databases">
        <title>Pervasive Adenine N6-methylation of Active Genes in Fungi.</title>
        <authorList>
            <consortium name="DOE Joint Genome Institute"/>
            <person name="Mondo S.J."/>
            <person name="Dannebaum R.O."/>
            <person name="Kuo R.C."/>
            <person name="Labutti K."/>
            <person name="Haridas S."/>
            <person name="Kuo A."/>
            <person name="Salamov A."/>
            <person name="Ahrendt S.R."/>
            <person name="Lipzen A."/>
            <person name="Sullivan W."/>
            <person name="Andreopoulos W.B."/>
            <person name="Clum A."/>
            <person name="Lindquist E."/>
            <person name="Daum C."/>
            <person name="Ramamoorthy G.K."/>
            <person name="Gryganskyi A."/>
            <person name="Culley D."/>
            <person name="Magnuson J.K."/>
            <person name="James T.Y."/>
            <person name="O'Malley M.A."/>
            <person name="Stajich J.E."/>
            <person name="Spatafora J.W."/>
            <person name="Visel A."/>
            <person name="Grigoriev I.V."/>
        </authorList>
    </citation>
    <scope>NUCLEOTIDE SEQUENCE [LARGE SCALE GENOMIC DNA]</scope>
    <source>
        <strain evidence="3 4">NRRL 1336</strain>
    </source>
</reference>
<name>A0A1X2IDX9_9FUNG</name>
<accession>A0A1X2IDX9</accession>
<dbReference type="Gene3D" id="3.30.2280.10">
    <property type="entry name" value="Hypothetical protein (hspc210)"/>
    <property type="match status" value="1"/>
</dbReference>
<feature type="compositionally biased region" description="Polar residues" evidence="1">
    <location>
        <begin position="204"/>
        <end position="214"/>
    </location>
</feature>
<evidence type="ECO:0000259" key="2">
    <source>
        <dbReference type="Pfam" id="PF05303"/>
    </source>
</evidence>
<gene>
    <name evidence="3" type="ORF">BCR42DRAFT_417528</name>
</gene>
<feature type="domain" description="GSKIP" evidence="2">
    <location>
        <begin position="39"/>
        <end position="117"/>
    </location>
</feature>
<feature type="region of interest" description="Disordered" evidence="1">
    <location>
        <begin position="140"/>
        <end position="214"/>
    </location>
</feature>
<dbReference type="AlphaFoldDB" id="A0A1X2IDX9"/>
<dbReference type="InterPro" id="IPR023231">
    <property type="entry name" value="GSKIP_dom_sf"/>
</dbReference>
<evidence type="ECO:0000313" key="4">
    <source>
        <dbReference type="Proteomes" id="UP000193560"/>
    </source>
</evidence>
<feature type="compositionally biased region" description="Low complexity" evidence="1">
    <location>
        <begin position="170"/>
        <end position="185"/>
    </location>
</feature>
<sequence>MRFSSLTEELNSITKDYDYGIVPGSAAVFVKDEIMGIGRLDLTLLEGVIVVIELSDQGYHIASSSPLSNDPATLAAAEQVQSCVDRQIFETMENLLMTASPLFRERFQSTLHDKLHKVQQLQLLEEQQHIGLGQSMENDTLIPTHLGTTTSTVPPSDTTTARTGSYGQQSIAASLSSSMPSSSHNSYDDHYTNESTTNLSSSSFDHNTNPTLDQQDLMDEINQWIH</sequence>
<dbReference type="InterPro" id="IPR007967">
    <property type="entry name" value="GSKIP_dom"/>
</dbReference>
<protein>
    <recommendedName>
        <fullName evidence="2">GSKIP domain-containing protein</fullName>
    </recommendedName>
</protein>
<dbReference type="SUPFAM" id="SSF103107">
    <property type="entry name" value="Hypothetical protein c14orf129, hspc210"/>
    <property type="match status" value="1"/>
</dbReference>